<dbReference type="EMBL" id="LVEP01000029">
    <property type="protein sequence ID" value="OCB75333.1"/>
    <property type="molecule type" value="Genomic_DNA"/>
</dbReference>
<dbReference type="Proteomes" id="UP000093510">
    <property type="component" value="Unassembled WGS sequence"/>
</dbReference>
<dbReference type="Pfam" id="PF20559">
    <property type="entry name" value="DUF6770"/>
    <property type="match status" value="1"/>
</dbReference>
<comment type="caution">
    <text evidence="1">The sequence shown here is derived from an EMBL/GenBank/DDBJ whole genome shotgun (WGS) entry which is preliminary data.</text>
</comment>
<name>A0A1B9E055_9FLAO</name>
<proteinExistence type="predicted"/>
<evidence type="ECO:0000313" key="2">
    <source>
        <dbReference type="Proteomes" id="UP000093510"/>
    </source>
</evidence>
<organism evidence="1 2">
    <name type="scientific">Flavobacterium crassostreae</name>
    <dbReference type="NCBI Taxonomy" id="1763534"/>
    <lineage>
        <taxon>Bacteria</taxon>
        <taxon>Pseudomonadati</taxon>
        <taxon>Bacteroidota</taxon>
        <taxon>Flavobacteriia</taxon>
        <taxon>Flavobacteriales</taxon>
        <taxon>Flavobacteriaceae</taxon>
        <taxon>Flavobacterium</taxon>
    </lineage>
</organism>
<dbReference type="STRING" id="1763534.GCA_001831475_00519"/>
<evidence type="ECO:0000313" key="1">
    <source>
        <dbReference type="EMBL" id="OCB75333.1"/>
    </source>
</evidence>
<dbReference type="AlphaFoldDB" id="A0A1B9E055"/>
<reference evidence="1 2" key="1">
    <citation type="submission" date="2016-03" db="EMBL/GenBank/DDBJ databases">
        <authorList>
            <person name="Ploux O."/>
        </authorList>
    </citation>
    <scope>NUCLEOTIDE SEQUENCE [LARGE SCALE GENOMIC DNA]</scope>
    <source>
        <strain evidence="1 2">LPB0076</strain>
    </source>
</reference>
<gene>
    <name evidence="1" type="ORF">LPBF_08025</name>
</gene>
<dbReference type="InterPro" id="IPR046661">
    <property type="entry name" value="DUF6770"/>
</dbReference>
<sequence>MNRLTTGEFSLKKLNDKQYNLHVKDLNYANGVIRVDFFHRYKYSPHTMDIPISREVQVYAMFNIKTNEVISSRATNPDIIETTFKFSKKDVTTYDAFSLDSTGFLICENKRKESKKDPINQKFYAINGIDKKIWEFNGSKVVKNHFLNYAVAYYDSDYIILKGWLSKGNKKNDLHYLILDSKTGKEIYFSKIPINYTHKYNYAFVREHKAYLGGKYYKKDKNEFTDYDESLGIFQHIFDLKLNIDLVSKYVPYDQFKDISINKNGKVRGEGFIDFKRTNINPDGTFFILAESYWEKTQYRAYNQLYTFRMDKDFNPIKTSEYDVKRTRGYKYDFSQRLPDKSGRAYFFFDKNDAKDLELNIINYYFKSKKEVIQKIAINNDKSAISIFPAKEGYVGIAEYFKDPKKEGKYMEIRLEKLNFERE</sequence>
<protein>
    <submittedName>
        <fullName evidence="1">Uncharacterized protein</fullName>
    </submittedName>
</protein>
<accession>A0A1B9E055</accession>
<keyword evidence="2" id="KW-1185">Reference proteome</keyword>